<proteinExistence type="predicted"/>
<dbReference type="KEGG" id="bxi:BK049_17515"/>
<dbReference type="PANTHER" id="PTHR44307">
    <property type="entry name" value="PHOSPHOETHANOLAMINE METHYLTRANSFERASE"/>
    <property type="match status" value="1"/>
</dbReference>
<evidence type="ECO:0000313" key="6">
    <source>
        <dbReference type="EMBL" id="AOZ90355.1"/>
    </source>
</evidence>
<feature type="domain" description="Methyltransferase type 11" evidence="5">
    <location>
        <begin position="40"/>
        <end position="133"/>
    </location>
</feature>
<dbReference type="Gene3D" id="3.40.50.150">
    <property type="entry name" value="Vaccinia Virus protein VP39"/>
    <property type="match status" value="1"/>
</dbReference>
<dbReference type="AlphaFoldDB" id="A0AAC9NE47"/>
<reference evidence="6 7" key="1">
    <citation type="submission" date="2016-10" db="EMBL/GenBank/DDBJ databases">
        <title>Whole genome sequence of hyper active fibrinolysis bacterium Bacillus pumilus strain VV3 isolated from fermented rice.</title>
        <authorList>
            <person name="Mariadas V.A."/>
            <person name="Vijayaraghavan P."/>
            <person name="Dhandapani V."/>
        </authorList>
    </citation>
    <scope>NUCLEOTIDE SEQUENCE [LARGE SCALE GENOMIC DNA]</scope>
    <source>
        <strain evidence="6 7">VV3</strain>
    </source>
</reference>
<dbReference type="EMBL" id="CP017786">
    <property type="protein sequence ID" value="AOZ90355.1"/>
    <property type="molecule type" value="Genomic_DNA"/>
</dbReference>
<keyword evidence="3" id="KW-0808">Transferase</keyword>
<comment type="pathway">
    <text evidence="4">Phospholipid metabolism.</text>
</comment>
<name>A0AAC9NE47_9BACI</name>
<gene>
    <name evidence="6" type="ORF">BK049_17515</name>
</gene>
<dbReference type="InterPro" id="IPR013216">
    <property type="entry name" value="Methyltransf_11"/>
</dbReference>
<evidence type="ECO:0000259" key="5">
    <source>
        <dbReference type="Pfam" id="PF08241"/>
    </source>
</evidence>
<evidence type="ECO:0000256" key="1">
    <source>
        <dbReference type="ARBA" id="ARBA00005189"/>
    </source>
</evidence>
<dbReference type="SUPFAM" id="SSF53335">
    <property type="entry name" value="S-adenosyl-L-methionine-dependent methyltransferases"/>
    <property type="match status" value="1"/>
</dbReference>
<evidence type="ECO:0000313" key="7">
    <source>
        <dbReference type="Proteomes" id="UP000177709"/>
    </source>
</evidence>
<dbReference type="Pfam" id="PF08241">
    <property type="entry name" value="Methyltransf_11"/>
    <property type="match status" value="1"/>
</dbReference>
<dbReference type="InterPro" id="IPR029063">
    <property type="entry name" value="SAM-dependent_MTases_sf"/>
</dbReference>
<accession>A0AAC9NE47</accession>
<dbReference type="CDD" id="cd02440">
    <property type="entry name" value="AdoMet_MTases"/>
    <property type="match status" value="1"/>
</dbReference>
<evidence type="ECO:0000256" key="4">
    <source>
        <dbReference type="ARBA" id="ARBA00025707"/>
    </source>
</evidence>
<keyword evidence="2 6" id="KW-0489">Methyltransferase</keyword>
<dbReference type="RefSeq" id="WP_071169054.1">
    <property type="nucleotide sequence ID" value="NZ_CP017786.1"/>
</dbReference>
<dbReference type="GO" id="GO:0032259">
    <property type="term" value="P:methylation"/>
    <property type="evidence" value="ECO:0007669"/>
    <property type="project" value="UniProtKB-KW"/>
</dbReference>
<comment type="pathway">
    <text evidence="1">Lipid metabolism.</text>
</comment>
<dbReference type="GO" id="GO:0008757">
    <property type="term" value="F:S-adenosylmethionine-dependent methyltransferase activity"/>
    <property type="evidence" value="ECO:0007669"/>
    <property type="project" value="InterPro"/>
</dbReference>
<evidence type="ECO:0000256" key="2">
    <source>
        <dbReference type="ARBA" id="ARBA00022603"/>
    </source>
</evidence>
<protein>
    <submittedName>
        <fullName evidence="6">SAM-dependent methyltransferase</fullName>
    </submittedName>
</protein>
<organism evidence="6 7">
    <name type="scientific">Bacillus xiamenensis</name>
    <dbReference type="NCBI Taxonomy" id="1178537"/>
    <lineage>
        <taxon>Bacteria</taxon>
        <taxon>Bacillati</taxon>
        <taxon>Bacillota</taxon>
        <taxon>Bacilli</taxon>
        <taxon>Bacillales</taxon>
        <taxon>Bacillaceae</taxon>
        <taxon>Bacillus</taxon>
    </lineage>
</organism>
<sequence length="233" mass="25967">MSDYVEMLAYFGVSGAHPGGIELTKTMIEQMNLKPDDHILDTGCGTGQTAAYLGHLGYQVKAIDTHPLMIKKANLRFAREKLPLHALQASIEQLPFADASFSLVISESVLSFTHLQSALAEIKRVLAPGGQLIANEAVLKAPLTPKEQAAVREFYGFHSLFSLSEWKEQLTLAGFRDIRILSFDEHMVQEEPTTEMELSEQIPPSLYDTLQTHYELIGAHRENLSHILFECTV</sequence>
<evidence type="ECO:0000256" key="3">
    <source>
        <dbReference type="ARBA" id="ARBA00022679"/>
    </source>
</evidence>
<dbReference type="Proteomes" id="UP000177709">
    <property type="component" value="Chromosome"/>
</dbReference>
<dbReference type="PANTHER" id="PTHR44307:SF2">
    <property type="entry name" value="PHOSPHOETHANOLAMINE METHYLTRANSFERASE ISOFORM X1"/>
    <property type="match status" value="1"/>
</dbReference>